<evidence type="ECO:0000256" key="1">
    <source>
        <dbReference type="SAM" id="MobiDB-lite"/>
    </source>
</evidence>
<keyword evidence="2" id="KW-0472">Membrane</keyword>
<dbReference type="EMBL" id="JAPWTJ010000036">
    <property type="protein sequence ID" value="KAJ8984437.1"/>
    <property type="molecule type" value="Genomic_DNA"/>
</dbReference>
<comment type="caution">
    <text evidence="3">The sequence shown here is derived from an EMBL/GenBank/DDBJ whole genome shotgun (WGS) entry which is preliminary data.</text>
</comment>
<protein>
    <submittedName>
        <fullName evidence="3">Uncharacterized protein</fullName>
    </submittedName>
</protein>
<accession>A0ABQ9K366</accession>
<feature type="compositionally biased region" description="Basic residues" evidence="1">
    <location>
        <begin position="259"/>
        <end position="275"/>
    </location>
</feature>
<feature type="region of interest" description="Disordered" evidence="1">
    <location>
        <begin position="241"/>
        <end position="295"/>
    </location>
</feature>
<evidence type="ECO:0000256" key="2">
    <source>
        <dbReference type="SAM" id="Phobius"/>
    </source>
</evidence>
<gene>
    <name evidence="3" type="ORF">NQ317_012500</name>
</gene>
<dbReference type="Proteomes" id="UP001162164">
    <property type="component" value="Unassembled WGS sequence"/>
</dbReference>
<keyword evidence="2" id="KW-1133">Transmembrane helix</keyword>
<feature type="compositionally biased region" description="Low complexity" evidence="1">
    <location>
        <begin position="278"/>
        <end position="289"/>
    </location>
</feature>
<feature type="region of interest" description="Disordered" evidence="1">
    <location>
        <begin position="466"/>
        <end position="494"/>
    </location>
</feature>
<feature type="transmembrane region" description="Helical" evidence="2">
    <location>
        <begin position="309"/>
        <end position="332"/>
    </location>
</feature>
<evidence type="ECO:0000313" key="4">
    <source>
        <dbReference type="Proteomes" id="UP001162164"/>
    </source>
</evidence>
<keyword evidence="2" id="KW-0812">Transmembrane</keyword>
<evidence type="ECO:0000313" key="3">
    <source>
        <dbReference type="EMBL" id="KAJ8984437.1"/>
    </source>
</evidence>
<proteinExistence type="predicted"/>
<keyword evidence="4" id="KW-1185">Reference proteome</keyword>
<sequence>MCHVPYFFDFGFRSTPAFGETIKKLTNQLMDTSNSTVDMIFDTRTPPKVKQQVKLKEEMENSHAGVAIPVDEDALEIEESTKKMHFFKLERPTTNSGLSTWILLSGQGSTTVKTPTTRKPIVKPVTEDILKENITLIANDKPHRIVKPIFKKRLPTTTTLKSTTTVVTTATPVTTAIKTTTEPPKFTKIKASVLNNAVHKKNTTTPVTTKKPSTTQRPITTTITKIITPLNTTVTTNKLPAEAKEGELDLNNNTDGQKKKSTNKRKKNKPKRRKPSDKSSNSTSISKPTKAQKQNPVGTQLYNYLAREIMPTVGVGLVGLMVTAGLASYFLYPFGAARRTYEIDRKDKEGSYYYNDNYSNGIPEEEAIGKVIAGMPSKTLYPSKISATQNANQNPKYRLSDRKVQIRPQFYGDMVQGTVENVPNTNNHKSDSFEPITYPYDPPNIYSPSDDQRFVVGGVPKEVADDATPAAVPEHGPRNIRFRESPAYEPQPRSLKIRRKRSEISNEIENDINSMFDREETTTVVDQTTDGDMTTVMSSIETNSTTGAIPTTTVGLPDKVNSFIDLMKELIHYKAKLGLQIMQNITEGISKYIYRVQSRLDAHFRKQSKIDN</sequence>
<reference evidence="3" key="1">
    <citation type="journal article" date="2023" name="Insect Mol. Biol.">
        <title>Genome sequencing provides insights into the evolution of gene families encoding plant cell wall-degrading enzymes in longhorned beetles.</title>
        <authorList>
            <person name="Shin N.R."/>
            <person name="Okamura Y."/>
            <person name="Kirsch R."/>
            <person name="Pauchet Y."/>
        </authorList>
    </citation>
    <scope>NUCLEOTIDE SEQUENCE</scope>
    <source>
        <strain evidence="3">MMC_N1</strain>
    </source>
</reference>
<organism evidence="3 4">
    <name type="scientific">Molorchus minor</name>
    <dbReference type="NCBI Taxonomy" id="1323400"/>
    <lineage>
        <taxon>Eukaryota</taxon>
        <taxon>Metazoa</taxon>
        <taxon>Ecdysozoa</taxon>
        <taxon>Arthropoda</taxon>
        <taxon>Hexapoda</taxon>
        <taxon>Insecta</taxon>
        <taxon>Pterygota</taxon>
        <taxon>Neoptera</taxon>
        <taxon>Endopterygota</taxon>
        <taxon>Coleoptera</taxon>
        <taxon>Polyphaga</taxon>
        <taxon>Cucujiformia</taxon>
        <taxon>Chrysomeloidea</taxon>
        <taxon>Cerambycidae</taxon>
        <taxon>Lamiinae</taxon>
        <taxon>Monochamini</taxon>
        <taxon>Molorchus</taxon>
    </lineage>
</organism>
<name>A0ABQ9K366_9CUCU</name>
<feature type="compositionally biased region" description="Basic and acidic residues" evidence="1">
    <location>
        <begin position="475"/>
        <end position="486"/>
    </location>
</feature>